<evidence type="ECO:0000313" key="2">
    <source>
        <dbReference type="Proteomes" id="UP001732700"/>
    </source>
</evidence>
<accession>A0ACD5VTP0</accession>
<sequence length="867" mass="97258">MANKPSLLGWLWRQCPLPPSFLPFFLQPPIPSPMPPSSSSLDTSHHPAHPSANSSSSPDQDELQDVASSREPTGDCNCIDEEEEEEEDEVEEEEEEEYEMEEVDEVEEEEGIHDTADPPEEVTEVLGEVLENVPVGSPPSSSLSPFPQHLQAPIPSTAPPSPSSPLDLDISDLSGDPGVAIPSTPISIHSPKKSITPPARRSLHPVHAEPAHVGVQKVKLPGRRLCKLTNASSPDQDQLHGFSSWETDDPMGDSRDEDHSGEEVEIPDDTHPAEEEEEEQLPDIEIEATVGSSRKPAYKLQARIFNSLYAHQREGLCWLWSLHCRGTGGILGDDMGLGKTMQVSAFLAGLFHSALIRRVLVVAPKTVLTHWSKELTVVGLGHMIRDYSGLNKKNHDLELKHAFKEGGIVLTTYGIVRNNYKKIRGDVCIDANDEEIGKVWNYVILDEAHSIKNPKTQTAQRLYEIPCFHWIAISGTPIQNNLEEMWAIFNFCCPEVLDNKKNFRENYELPISRGIDKSASDGAKRIGLNVAMELRERIKPYFLRRMKNEVFLEIGLTDDKQLPKKNELTIWLKLTDRQRQLYKAFLNCEHVHLAASQGPLAAIRVLKKICNDPRILTKRYAEHILEGMDGMLNNQDMAMAEKNNQEIEMAEKMAMNLADMVHDDDAVEVGPEVSCKLSFILALLRNLLDEGHHVLIFSQTLKMLNLIQEAILLEGYNFLRMDGSTEPSKRERIVKDFQEGLGGQIFLLTTKVGGLGLTLTKASRVIVVDPDWNPSIDNQSVDRAFRIGQTKDVIVYRLITSGTVEEKIYKMQVLKGALFRAAMERNEQTRYFNLSDIQDPFSLPEQGFDVSLTQKQLQEEHGSPPDM</sequence>
<evidence type="ECO:0000313" key="1">
    <source>
        <dbReference type="EnsemblPlants" id="AVESA.00010b.r2.3CG0496520.1.CDS"/>
    </source>
</evidence>
<proteinExistence type="predicted"/>
<dbReference type="Proteomes" id="UP001732700">
    <property type="component" value="Chromosome 3C"/>
</dbReference>
<protein>
    <submittedName>
        <fullName evidence="1">Uncharacterized protein</fullName>
    </submittedName>
</protein>
<name>A0ACD5VTP0_AVESA</name>
<dbReference type="EnsemblPlants" id="AVESA.00010b.r2.3CG0496520.1">
    <property type="protein sequence ID" value="AVESA.00010b.r2.3CG0496520.1.CDS"/>
    <property type="gene ID" value="AVESA.00010b.r2.3CG0496520"/>
</dbReference>
<reference evidence="1" key="2">
    <citation type="submission" date="2025-09" db="UniProtKB">
        <authorList>
            <consortium name="EnsemblPlants"/>
        </authorList>
    </citation>
    <scope>IDENTIFICATION</scope>
</reference>
<organism evidence="1 2">
    <name type="scientific">Avena sativa</name>
    <name type="common">Oat</name>
    <dbReference type="NCBI Taxonomy" id="4498"/>
    <lineage>
        <taxon>Eukaryota</taxon>
        <taxon>Viridiplantae</taxon>
        <taxon>Streptophyta</taxon>
        <taxon>Embryophyta</taxon>
        <taxon>Tracheophyta</taxon>
        <taxon>Spermatophyta</taxon>
        <taxon>Magnoliopsida</taxon>
        <taxon>Liliopsida</taxon>
        <taxon>Poales</taxon>
        <taxon>Poaceae</taxon>
        <taxon>BOP clade</taxon>
        <taxon>Pooideae</taxon>
        <taxon>Poodae</taxon>
        <taxon>Poeae</taxon>
        <taxon>Poeae Chloroplast Group 1 (Aveneae type)</taxon>
        <taxon>Aveninae</taxon>
        <taxon>Avena</taxon>
    </lineage>
</organism>
<keyword evidence="2" id="KW-1185">Reference proteome</keyword>
<reference evidence="1" key="1">
    <citation type="submission" date="2021-05" db="EMBL/GenBank/DDBJ databases">
        <authorList>
            <person name="Scholz U."/>
            <person name="Mascher M."/>
            <person name="Fiebig A."/>
        </authorList>
    </citation>
    <scope>NUCLEOTIDE SEQUENCE [LARGE SCALE GENOMIC DNA]</scope>
</reference>